<accession>A0A840DU90</accession>
<reference evidence="2 3" key="1">
    <citation type="submission" date="2020-08" db="EMBL/GenBank/DDBJ databases">
        <title>Genomic Encyclopedia of Type Strains, Phase IV (KMG-IV): sequencing the most valuable type-strain genomes for metagenomic binning, comparative biology and taxonomic classification.</title>
        <authorList>
            <person name="Goeker M."/>
        </authorList>
    </citation>
    <scope>NUCLEOTIDE SEQUENCE [LARGE SCALE GENOMIC DNA]</scope>
    <source>
        <strain evidence="2 3">DSM 17075</strain>
    </source>
</reference>
<dbReference type="AlphaFoldDB" id="A0A840DU90"/>
<comment type="caution">
    <text evidence="2">The sequence shown here is derived from an EMBL/GenBank/DDBJ whole genome shotgun (WGS) entry which is preliminary data.</text>
</comment>
<dbReference type="EMBL" id="JACIDE010000004">
    <property type="protein sequence ID" value="MBB4073079.1"/>
    <property type="molecule type" value="Genomic_DNA"/>
</dbReference>
<dbReference type="Proteomes" id="UP000559598">
    <property type="component" value="Unassembled WGS sequence"/>
</dbReference>
<evidence type="ECO:0000256" key="1">
    <source>
        <dbReference type="SAM" id="MobiDB-lite"/>
    </source>
</evidence>
<feature type="region of interest" description="Disordered" evidence="1">
    <location>
        <begin position="180"/>
        <end position="274"/>
    </location>
</feature>
<feature type="compositionally biased region" description="Polar residues" evidence="1">
    <location>
        <begin position="180"/>
        <end position="264"/>
    </location>
</feature>
<protein>
    <submittedName>
        <fullName evidence="2">Uncharacterized protein</fullName>
    </submittedName>
</protein>
<proteinExistence type="predicted"/>
<organism evidence="2 3">
    <name type="scientific">Anoxybacteroides voinovskiense</name>
    <dbReference type="NCBI Taxonomy" id="230470"/>
    <lineage>
        <taxon>Bacteria</taxon>
        <taxon>Bacillati</taxon>
        <taxon>Bacillota</taxon>
        <taxon>Bacilli</taxon>
        <taxon>Bacillales</taxon>
        <taxon>Anoxybacillaceae</taxon>
        <taxon>Anoxybacteroides</taxon>
    </lineage>
</organism>
<dbReference type="RefSeq" id="WP_183183458.1">
    <property type="nucleotide sequence ID" value="NZ_BMNP01000003.1"/>
</dbReference>
<name>A0A840DU90_9BACL</name>
<sequence length="274" mass="29786">MNRHFIVIIFLIFTSGVLFVRQGSATTPTVVGFVIEATRLEATLKSVSFGTGDTAEQQDAPMLSLSLEQVVVDGLTIRKIVRTPSGNITIRMTSSDSATFPQLTVQLSNAQFSEVYQPTDGKIGFKQLKMLAHRIVSDNVKLPQLLITLESGGEAEMTPANEEALAQMKKTLETFINNPSQVSEPNQIENQLSTDGQTEQPSYQAADNASQTSEPNQTENQPSTDGQTEQPSYQAADNASQTSEPNQTENQLSTDGQPEQQNDQATDEKADATN</sequence>
<evidence type="ECO:0000313" key="3">
    <source>
        <dbReference type="Proteomes" id="UP000559598"/>
    </source>
</evidence>
<gene>
    <name evidence="2" type="ORF">GGR02_000840</name>
</gene>
<evidence type="ECO:0000313" key="2">
    <source>
        <dbReference type="EMBL" id="MBB4073079.1"/>
    </source>
</evidence>
<keyword evidence="3" id="KW-1185">Reference proteome</keyword>